<keyword evidence="1" id="KW-0472">Membrane</keyword>
<feature type="transmembrane region" description="Helical" evidence="1">
    <location>
        <begin position="442"/>
        <end position="464"/>
    </location>
</feature>
<comment type="caution">
    <text evidence="4">The sequence shown here is derived from an EMBL/GenBank/DDBJ whole genome shotgun (WGS) entry which is preliminary data.</text>
</comment>
<evidence type="ECO:0000256" key="1">
    <source>
        <dbReference type="SAM" id="Phobius"/>
    </source>
</evidence>
<dbReference type="RefSeq" id="WP_343784980.1">
    <property type="nucleotide sequence ID" value="NZ_BAAACZ010000030.1"/>
</dbReference>
<keyword evidence="1" id="KW-1133">Transmembrane helix</keyword>
<evidence type="ECO:0000313" key="4">
    <source>
        <dbReference type="EMBL" id="GAA0471944.1"/>
    </source>
</evidence>
<proteinExistence type="predicted"/>
<evidence type="ECO:0000259" key="3">
    <source>
        <dbReference type="PROSITE" id="PS50853"/>
    </source>
</evidence>
<feature type="signal peptide" evidence="2">
    <location>
        <begin position="1"/>
        <end position="22"/>
    </location>
</feature>
<keyword evidence="5" id="KW-1185">Reference proteome</keyword>
<organism evidence="4 5">
    <name type="scientific">Alkalibacillus silvisoli</name>
    <dbReference type="NCBI Taxonomy" id="392823"/>
    <lineage>
        <taxon>Bacteria</taxon>
        <taxon>Bacillati</taxon>
        <taxon>Bacillota</taxon>
        <taxon>Bacilli</taxon>
        <taxon>Bacillales</taxon>
        <taxon>Bacillaceae</taxon>
        <taxon>Alkalibacillus</taxon>
    </lineage>
</organism>
<dbReference type="PROSITE" id="PS50853">
    <property type="entry name" value="FN3"/>
    <property type="match status" value="1"/>
</dbReference>
<dbReference type="PANTHER" id="PTHR46957">
    <property type="entry name" value="CYTOKINE RECEPTOR"/>
    <property type="match status" value="1"/>
</dbReference>
<dbReference type="SUPFAM" id="SSF49265">
    <property type="entry name" value="Fibronectin type III"/>
    <property type="match status" value="2"/>
</dbReference>
<evidence type="ECO:0000313" key="5">
    <source>
        <dbReference type="Proteomes" id="UP001500740"/>
    </source>
</evidence>
<feature type="chain" id="PRO_5047356471" description="Fibronectin type-III domain-containing protein" evidence="2">
    <location>
        <begin position="23"/>
        <end position="480"/>
    </location>
</feature>
<dbReference type="Gene3D" id="2.60.40.10">
    <property type="entry name" value="Immunoglobulins"/>
    <property type="match status" value="2"/>
</dbReference>
<dbReference type="SMART" id="SM00060">
    <property type="entry name" value="FN3"/>
    <property type="match status" value="3"/>
</dbReference>
<reference evidence="4 5" key="1">
    <citation type="journal article" date="2019" name="Int. J. Syst. Evol. Microbiol.">
        <title>The Global Catalogue of Microorganisms (GCM) 10K type strain sequencing project: providing services to taxonomists for standard genome sequencing and annotation.</title>
        <authorList>
            <consortium name="The Broad Institute Genomics Platform"/>
            <consortium name="The Broad Institute Genome Sequencing Center for Infectious Disease"/>
            <person name="Wu L."/>
            <person name="Ma J."/>
        </authorList>
    </citation>
    <scope>NUCLEOTIDE SEQUENCE [LARGE SCALE GENOMIC DNA]</scope>
    <source>
        <strain evidence="4 5">JCM 14193</strain>
    </source>
</reference>
<gene>
    <name evidence="4" type="ORF">GCM10008935_29890</name>
</gene>
<name>A0ABN1AAZ1_9BACI</name>
<dbReference type="PANTHER" id="PTHR46957:SF3">
    <property type="entry name" value="CYTOKINE RECEPTOR"/>
    <property type="match status" value="1"/>
</dbReference>
<feature type="domain" description="Fibronectin type-III" evidence="3">
    <location>
        <begin position="124"/>
        <end position="209"/>
    </location>
</feature>
<keyword evidence="1" id="KW-0812">Transmembrane</keyword>
<dbReference type="InterPro" id="IPR013783">
    <property type="entry name" value="Ig-like_fold"/>
</dbReference>
<dbReference type="InterPro" id="IPR036116">
    <property type="entry name" value="FN3_sf"/>
</dbReference>
<evidence type="ECO:0000256" key="2">
    <source>
        <dbReference type="SAM" id="SignalP"/>
    </source>
</evidence>
<dbReference type="EMBL" id="BAAACZ010000030">
    <property type="protein sequence ID" value="GAA0471944.1"/>
    <property type="molecule type" value="Genomic_DNA"/>
</dbReference>
<dbReference type="InterPro" id="IPR003961">
    <property type="entry name" value="FN3_dom"/>
</dbReference>
<protein>
    <recommendedName>
        <fullName evidence="3">Fibronectin type-III domain-containing protein</fullName>
    </recommendedName>
</protein>
<accession>A0ABN1AAZ1</accession>
<keyword evidence="2" id="KW-0732">Signal</keyword>
<dbReference type="Proteomes" id="UP001500740">
    <property type="component" value="Unassembled WGS sequence"/>
</dbReference>
<dbReference type="InterPro" id="IPR050713">
    <property type="entry name" value="RTP_Phos/Ushers"/>
</dbReference>
<sequence length="480" mass="54830">MKKKILITTLLFLLLIPLTINADEREYYIVFDEPISTEVYQEITINGSGEFYHLTAFDHDRIFSPYHSRDTPEELPYTTASMVSSFEYIKYFRIRGHENSNLNVTGVDVIPETNYTITTEEPQEKLNIKELQYITNTNSIELTYFIPEHDGFNYVQFYLNEEVYGITEEEKYSITDLEPNTSYEIGFKSVYEDGEETETETINVTTNEPELENVENISANENIGSIDLIYNLPTTNGFDHLEIYLNGELHTTTAEEEYSITGLEPSTSYEIGFKSVYEDGEETDLKTVDVTTNEPEVEPGQQEVQNLTADNSEEEKINLSWDNPEYYFDKAIIYRKTTSEGHEVSLNSLNFNLFQSYTVHADETGDDHEPIFETNGTEFSDLTVEEGNEYEYKVTTEYDGIESEGVYVQTTAPTPPIIDISDVSLPFGAEGLLDSSSSILKLIGGFVLLSLAIMFVPKIIRLIVEAAKKRNKNLRNTRVR</sequence>